<sequence>MAVVTDLGRLRGPRFGLPVNGALDQYSARAANILVGNHEADPLIEVTAFDAEFSPSVDVVVAVTGAEVELRVGGLERPSWEPVTVRAGERLQLQEITAGMRCYVAVHGSFDVPYLLGSCAPDSGVGFSAMLSPSTGVPLRSRGPAPVSDFWGISLFNLQALRPRVEEGAPVDVIDGPDSEEFKGTAQRLFAQPYTVSERSNHVGLRMHGGALPARISTEEKISRGVPIGAVEVPPGDELLVLHRGRGVTAGYPVLGVVTSTSLDTLGQVRPGQEIEFRPVEIAQARQDARAWRAELDALRQRTATAFDSLGLGEQYRHVDHRRSLTRATG</sequence>
<dbReference type="EMBL" id="DXGD01000330">
    <property type="protein sequence ID" value="HIX00251.1"/>
    <property type="molecule type" value="Genomic_DNA"/>
</dbReference>
<dbReference type="PANTHER" id="PTHR43309:SF3">
    <property type="entry name" value="5-OXOPROLINASE SUBUNIT C"/>
    <property type="match status" value="1"/>
</dbReference>
<keyword evidence="2" id="KW-0378">Hydrolase</keyword>
<dbReference type="AlphaFoldDB" id="A0A9D2A829"/>
<protein>
    <submittedName>
        <fullName evidence="5">Biotin-dependent carboxyltransferase family protein</fullName>
    </submittedName>
</protein>
<dbReference type="Pfam" id="PF02626">
    <property type="entry name" value="CT_A_B"/>
    <property type="match status" value="1"/>
</dbReference>
<evidence type="ECO:0000256" key="3">
    <source>
        <dbReference type="ARBA" id="ARBA00022840"/>
    </source>
</evidence>
<comment type="caution">
    <text evidence="5">The sequence shown here is derived from an EMBL/GenBank/DDBJ whole genome shotgun (WGS) entry which is preliminary data.</text>
</comment>
<keyword evidence="1" id="KW-0547">Nucleotide-binding</keyword>
<reference evidence="5" key="1">
    <citation type="journal article" date="2021" name="PeerJ">
        <title>Extensive microbial diversity within the chicken gut microbiome revealed by metagenomics and culture.</title>
        <authorList>
            <person name="Gilroy R."/>
            <person name="Ravi A."/>
            <person name="Getino M."/>
            <person name="Pursley I."/>
            <person name="Horton D.L."/>
            <person name="Alikhan N.F."/>
            <person name="Baker D."/>
            <person name="Gharbi K."/>
            <person name="Hall N."/>
            <person name="Watson M."/>
            <person name="Adriaenssens E.M."/>
            <person name="Foster-Nyarko E."/>
            <person name="Jarju S."/>
            <person name="Secka A."/>
            <person name="Antonio M."/>
            <person name="Oren A."/>
            <person name="Chaudhuri R.R."/>
            <person name="La Ragione R."/>
            <person name="Hildebrand F."/>
            <person name="Pallen M.J."/>
        </authorList>
    </citation>
    <scope>NUCLEOTIDE SEQUENCE</scope>
    <source>
        <strain evidence="5">ChiHejej3B27-3195</strain>
    </source>
</reference>
<accession>A0A9D2A829</accession>
<dbReference type="InterPro" id="IPR003778">
    <property type="entry name" value="CT_A_B"/>
</dbReference>
<dbReference type="InterPro" id="IPR052708">
    <property type="entry name" value="PxpC"/>
</dbReference>
<evidence type="ECO:0000259" key="4">
    <source>
        <dbReference type="SMART" id="SM00797"/>
    </source>
</evidence>
<gene>
    <name evidence="5" type="ORF">H9871_08920</name>
</gene>
<feature type="domain" description="Carboxyltransferase" evidence="4">
    <location>
        <begin position="14"/>
        <end position="295"/>
    </location>
</feature>
<reference evidence="5" key="2">
    <citation type="submission" date="2021-04" db="EMBL/GenBank/DDBJ databases">
        <authorList>
            <person name="Gilroy R."/>
        </authorList>
    </citation>
    <scope>NUCLEOTIDE SEQUENCE</scope>
    <source>
        <strain evidence="5">ChiHejej3B27-3195</strain>
    </source>
</reference>
<evidence type="ECO:0000256" key="1">
    <source>
        <dbReference type="ARBA" id="ARBA00022741"/>
    </source>
</evidence>
<evidence type="ECO:0000313" key="5">
    <source>
        <dbReference type="EMBL" id="HIX00251.1"/>
    </source>
</evidence>
<dbReference type="Gene3D" id="2.40.100.10">
    <property type="entry name" value="Cyclophilin-like"/>
    <property type="match status" value="1"/>
</dbReference>
<dbReference type="SUPFAM" id="SSF50891">
    <property type="entry name" value="Cyclophilin-like"/>
    <property type="match status" value="1"/>
</dbReference>
<dbReference type="GO" id="GO:0005524">
    <property type="term" value="F:ATP binding"/>
    <property type="evidence" value="ECO:0007669"/>
    <property type="project" value="UniProtKB-KW"/>
</dbReference>
<dbReference type="InterPro" id="IPR029000">
    <property type="entry name" value="Cyclophilin-like_dom_sf"/>
</dbReference>
<dbReference type="GO" id="GO:0016787">
    <property type="term" value="F:hydrolase activity"/>
    <property type="evidence" value="ECO:0007669"/>
    <property type="project" value="UniProtKB-KW"/>
</dbReference>
<evidence type="ECO:0000313" key="6">
    <source>
        <dbReference type="Proteomes" id="UP000824151"/>
    </source>
</evidence>
<dbReference type="SMART" id="SM00797">
    <property type="entry name" value="AHS2"/>
    <property type="match status" value="1"/>
</dbReference>
<dbReference type="PANTHER" id="PTHR43309">
    <property type="entry name" value="5-OXOPROLINASE SUBUNIT C"/>
    <property type="match status" value="1"/>
</dbReference>
<keyword evidence="3" id="KW-0067">ATP-binding</keyword>
<evidence type="ECO:0000256" key="2">
    <source>
        <dbReference type="ARBA" id="ARBA00022801"/>
    </source>
</evidence>
<proteinExistence type="predicted"/>
<organism evidence="5 6">
    <name type="scientific">Candidatus Nesterenkonia stercoripullorum</name>
    <dbReference type="NCBI Taxonomy" id="2838701"/>
    <lineage>
        <taxon>Bacteria</taxon>
        <taxon>Bacillati</taxon>
        <taxon>Actinomycetota</taxon>
        <taxon>Actinomycetes</taxon>
        <taxon>Micrococcales</taxon>
        <taxon>Micrococcaceae</taxon>
        <taxon>Nesterenkonia</taxon>
    </lineage>
</organism>
<dbReference type="Proteomes" id="UP000824151">
    <property type="component" value="Unassembled WGS sequence"/>
</dbReference>
<name>A0A9D2A829_9MICC</name>